<dbReference type="Gene3D" id="3.90.25.10">
    <property type="entry name" value="UDP-galactose 4-epimerase, domain 1"/>
    <property type="match status" value="1"/>
</dbReference>
<dbReference type="AlphaFoldDB" id="A0AAD6NLF0"/>
<keyword evidence="5" id="KW-1185">Reference proteome</keyword>
<dbReference type="SUPFAM" id="SSF51735">
    <property type="entry name" value="NAD(P)-binding Rossmann-fold domains"/>
    <property type="match status" value="1"/>
</dbReference>
<proteinExistence type="predicted"/>
<dbReference type="InterPro" id="IPR045312">
    <property type="entry name" value="PCBER-like"/>
</dbReference>
<dbReference type="InterPro" id="IPR051609">
    <property type="entry name" value="NmrA/Isoflavone_reductase-like"/>
</dbReference>
<dbReference type="PANTHER" id="PTHR47706">
    <property type="entry name" value="NMRA-LIKE FAMILY PROTEIN"/>
    <property type="match status" value="1"/>
</dbReference>
<dbReference type="EMBL" id="JAQGDS010000002">
    <property type="protein sequence ID" value="KAJ6262884.1"/>
    <property type="molecule type" value="Genomic_DNA"/>
</dbReference>
<dbReference type="InterPro" id="IPR008030">
    <property type="entry name" value="NmrA-like"/>
</dbReference>
<gene>
    <name evidence="4" type="ORF">Dda_1441</name>
</gene>
<sequence length="301" mass="32306">MSGKNVLVIGASGNLGAPIVAALAAEPSISVTILTREGSTSTFPAGIPVKKADYNSHDSLVAAFKGQDTILSIVATDAAISQLKFVEAAVDAGVTRFYPTEYGSVASDDGDDLVTSFWDKVGMHGKFEVFQRIRELAAAGKLEYTLIANGLFFDWGLQQGFLGLQPKDRKAIIFGSGDKVMSLSTLDHVAKVVTWAVTHPDETRNRHVRFYSHRVTQNELLAAAEKVTGTKWAVERVSTADWVALGEAGLKAGNPYAGYQVLQGLVYDEVDTYQADYTTNDAPIKADKTAEEVVKEVLGSA</sequence>
<dbReference type="Gene3D" id="3.40.50.720">
    <property type="entry name" value="NAD(P)-binding Rossmann-like Domain"/>
    <property type="match status" value="1"/>
</dbReference>
<dbReference type="Pfam" id="PF05368">
    <property type="entry name" value="NmrA"/>
    <property type="match status" value="1"/>
</dbReference>
<evidence type="ECO:0000256" key="1">
    <source>
        <dbReference type="ARBA" id="ARBA00022857"/>
    </source>
</evidence>
<protein>
    <recommendedName>
        <fullName evidence="3">NmrA-like domain-containing protein</fullName>
    </recommendedName>
</protein>
<keyword evidence="2" id="KW-0560">Oxidoreductase</keyword>
<dbReference type="PANTHER" id="PTHR47706:SF9">
    <property type="entry name" value="NMRA-LIKE DOMAIN-CONTAINING PROTEIN-RELATED"/>
    <property type="match status" value="1"/>
</dbReference>
<comment type="caution">
    <text evidence="4">The sequence shown here is derived from an EMBL/GenBank/DDBJ whole genome shotgun (WGS) entry which is preliminary data.</text>
</comment>
<dbReference type="Proteomes" id="UP001221413">
    <property type="component" value="Unassembled WGS sequence"/>
</dbReference>
<evidence type="ECO:0000259" key="3">
    <source>
        <dbReference type="Pfam" id="PF05368"/>
    </source>
</evidence>
<evidence type="ECO:0000313" key="5">
    <source>
        <dbReference type="Proteomes" id="UP001221413"/>
    </source>
</evidence>
<accession>A0AAD6NLF0</accession>
<reference evidence="4" key="1">
    <citation type="submission" date="2023-01" db="EMBL/GenBank/DDBJ databases">
        <title>The chitinases involved in constricting ring structure development in the nematode-trapping fungus Drechslerella dactyloides.</title>
        <authorList>
            <person name="Wang R."/>
            <person name="Zhang L."/>
            <person name="Tang P."/>
            <person name="Li S."/>
            <person name="Liang L."/>
        </authorList>
    </citation>
    <scope>NUCLEOTIDE SEQUENCE</scope>
    <source>
        <strain evidence="4">YMF1.00031</strain>
    </source>
</reference>
<dbReference type="CDD" id="cd05259">
    <property type="entry name" value="PCBER_SDR_a"/>
    <property type="match status" value="1"/>
</dbReference>
<keyword evidence="1" id="KW-0521">NADP</keyword>
<feature type="domain" description="NmrA-like" evidence="3">
    <location>
        <begin position="4"/>
        <end position="240"/>
    </location>
</feature>
<organism evidence="4 5">
    <name type="scientific">Drechslerella dactyloides</name>
    <name type="common">Nematode-trapping fungus</name>
    <name type="synonym">Arthrobotrys dactyloides</name>
    <dbReference type="NCBI Taxonomy" id="74499"/>
    <lineage>
        <taxon>Eukaryota</taxon>
        <taxon>Fungi</taxon>
        <taxon>Dikarya</taxon>
        <taxon>Ascomycota</taxon>
        <taxon>Pezizomycotina</taxon>
        <taxon>Orbiliomycetes</taxon>
        <taxon>Orbiliales</taxon>
        <taxon>Orbiliaceae</taxon>
        <taxon>Drechslerella</taxon>
    </lineage>
</organism>
<dbReference type="GO" id="GO:0016491">
    <property type="term" value="F:oxidoreductase activity"/>
    <property type="evidence" value="ECO:0007669"/>
    <property type="project" value="UniProtKB-KW"/>
</dbReference>
<evidence type="ECO:0000256" key="2">
    <source>
        <dbReference type="ARBA" id="ARBA00023002"/>
    </source>
</evidence>
<name>A0AAD6NLF0_DREDA</name>
<dbReference type="InterPro" id="IPR036291">
    <property type="entry name" value="NAD(P)-bd_dom_sf"/>
</dbReference>
<evidence type="ECO:0000313" key="4">
    <source>
        <dbReference type="EMBL" id="KAJ6262884.1"/>
    </source>
</evidence>